<dbReference type="AlphaFoldDB" id="A0AAD0ECL2"/>
<gene>
    <name evidence="1" type="ORF">PhaeoP63_01355</name>
</gene>
<reference evidence="1 2" key="1">
    <citation type="journal article" date="2017" name="Front. Microbiol.">
        <title>Phaeobacter piscinae sp. nov., a species of the Roseobacter group and potential aquaculture probiont.</title>
        <authorList>
            <person name="Sonnenschein E.C."/>
            <person name="Phippen C.B.W."/>
            <person name="Nielsen K.F."/>
            <person name="Mateiu R.V."/>
            <person name="Melchiorsen J."/>
            <person name="Gram L."/>
            <person name="Overmann J."/>
            <person name="Freese H.M."/>
        </authorList>
    </citation>
    <scope>NUCLEOTIDE SEQUENCE [LARGE SCALE GENOMIC DNA]</scope>
    <source>
        <strain evidence="1 2">P63</strain>
    </source>
</reference>
<dbReference type="EMBL" id="CP010784">
    <property type="protein sequence ID" value="ATF05436.1"/>
    <property type="molecule type" value="Genomic_DNA"/>
</dbReference>
<sequence>MKSQKNGADISALFSCPFRLSSFLKYSGGLGAGPQSSLCLGAGPQFNLSPGELS</sequence>
<evidence type="ECO:0000313" key="2">
    <source>
        <dbReference type="Proteomes" id="UP000217545"/>
    </source>
</evidence>
<protein>
    <submittedName>
        <fullName evidence="1">Uncharacterized protein</fullName>
    </submittedName>
</protein>
<organism evidence="1 2">
    <name type="scientific">Phaeobacter gallaeciensis</name>
    <dbReference type="NCBI Taxonomy" id="60890"/>
    <lineage>
        <taxon>Bacteria</taxon>
        <taxon>Pseudomonadati</taxon>
        <taxon>Pseudomonadota</taxon>
        <taxon>Alphaproteobacteria</taxon>
        <taxon>Rhodobacterales</taxon>
        <taxon>Roseobacteraceae</taxon>
        <taxon>Phaeobacter</taxon>
    </lineage>
</organism>
<evidence type="ECO:0000313" key="1">
    <source>
        <dbReference type="EMBL" id="ATF05436.1"/>
    </source>
</evidence>
<name>A0AAD0ECL2_9RHOB</name>
<dbReference type="Proteomes" id="UP000217545">
    <property type="component" value="Chromosome"/>
</dbReference>
<proteinExistence type="predicted"/>
<accession>A0AAD0ECL2</accession>